<dbReference type="PANTHER" id="PTHR43094:SF1">
    <property type="entry name" value="AMINOTRANSFERASE CLASS-III"/>
    <property type="match status" value="1"/>
</dbReference>
<dbReference type="InterPro" id="IPR005814">
    <property type="entry name" value="Aminotrans_3"/>
</dbReference>
<name>A0A934ITE4_9HYPH</name>
<evidence type="ECO:0000256" key="4">
    <source>
        <dbReference type="ARBA" id="ARBA00022679"/>
    </source>
</evidence>
<reference evidence="7" key="1">
    <citation type="submission" date="2020-12" db="EMBL/GenBank/DDBJ databases">
        <title>Bacterial taxonomy.</title>
        <authorList>
            <person name="Pan X."/>
        </authorList>
    </citation>
    <scope>NUCLEOTIDE SEQUENCE</scope>
    <source>
        <strain evidence="7">B2012</strain>
    </source>
</reference>
<dbReference type="AlphaFoldDB" id="A0A934ITE4"/>
<dbReference type="GO" id="GO:0008483">
    <property type="term" value="F:transaminase activity"/>
    <property type="evidence" value="ECO:0007669"/>
    <property type="project" value="UniProtKB-KW"/>
</dbReference>
<organism evidence="7 8">
    <name type="scientific">Acuticoccus mangrovi</name>
    <dbReference type="NCBI Taxonomy" id="2796142"/>
    <lineage>
        <taxon>Bacteria</taxon>
        <taxon>Pseudomonadati</taxon>
        <taxon>Pseudomonadota</taxon>
        <taxon>Alphaproteobacteria</taxon>
        <taxon>Hyphomicrobiales</taxon>
        <taxon>Amorphaceae</taxon>
        <taxon>Acuticoccus</taxon>
    </lineage>
</organism>
<dbReference type="InterPro" id="IPR015424">
    <property type="entry name" value="PyrdxlP-dep_Trfase"/>
</dbReference>
<dbReference type="Gene3D" id="3.90.1150.10">
    <property type="entry name" value="Aspartate Aminotransferase, domain 1"/>
    <property type="match status" value="1"/>
</dbReference>
<sequence length="447" mass="47903">MLSNSLAQSALDHCIFPMIDAAEVHRTGPMVFLEGKGLSLTTAEGKTIKDMISSHTRANSLGYGNTEIAEAYATQAAKMHYGGTANFTSEPMIRLAETIADLAPGDLSRVFFVSGGSEAVESALKIAKQYQQGSGNKPKAYKVISRWNAYHGATMGALSVTDWLSVADVSDPRVPGASFIPNPQCYRNEFGMDPDAYFDLCADYLEAQIKFEDPDLVAAFIAEPVMQANGVQIAPKRYFERVREICTKYGVLLIIDEVICGFGRTGKWFANRHYDVEPDIMTTAKALTAGYAPMGAVVTTPAIADAIAHFRHVHTFSGHAACAAAALAVIAIKQREGLVDKALANGVYFQDALKKTILPLPIVGDVRGLGHWHAVDFTTDKATKAAFADGTVKAVADRMFELGVLVGIAGTAIEIAPPLIATPADIDETVAVMETAINDVVARRNLA</sequence>
<keyword evidence="3 7" id="KW-0032">Aminotransferase</keyword>
<evidence type="ECO:0000256" key="1">
    <source>
        <dbReference type="ARBA" id="ARBA00001933"/>
    </source>
</evidence>
<dbReference type="SUPFAM" id="SSF53383">
    <property type="entry name" value="PLP-dependent transferases"/>
    <property type="match status" value="1"/>
</dbReference>
<dbReference type="InterPro" id="IPR015421">
    <property type="entry name" value="PyrdxlP-dep_Trfase_major"/>
</dbReference>
<evidence type="ECO:0000313" key="7">
    <source>
        <dbReference type="EMBL" id="MBJ3778476.1"/>
    </source>
</evidence>
<dbReference type="Pfam" id="PF00202">
    <property type="entry name" value="Aminotran_3"/>
    <property type="match status" value="1"/>
</dbReference>
<dbReference type="Gene3D" id="3.40.640.10">
    <property type="entry name" value="Type I PLP-dependent aspartate aminotransferase-like (Major domain)"/>
    <property type="match status" value="1"/>
</dbReference>
<dbReference type="InterPro" id="IPR015422">
    <property type="entry name" value="PyrdxlP-dep_Trfase_small"/>
</dbReference>
<evidence type="ECO:0000256" key="2">
    <source>
        <dbReference type="ARBA" id="ARBA00008954"/>
    </source>
</evidence>
<dbReference type="EMBL" id="JAEKJA010000027">
    <property type="protein sequence ID" value="MBJ3778476.1"/>
    <property type="molecule type" value="Genomic_DNA"/>
</dbReference>
<dbReference type="CDD" id="cd00610">
    <property type="entry name" value="OAT_like"/>
    <property type="match status" value="1"/>
</dbReference>
<dbReference type="PIRSF" id="PIRSF000521">
    <property type="entry name" value="Transaminase_4ab_Lys_Orn"/>
    <property type="match status" value="1"/>
</dbReference>
<dbReference type="Proteomes" id="UP000609531">
    <property type="component" value="Unassembled WGS sequence"/>
</dbReference>
<dbReference type="PROSITE" id="PS00600">
    <property type="entry name" value="AA_TRANSFER_CLASS_3"/>
    <property type="match status" value="1"/>
</dbReference>
<keyword evidence="8" id="KW-1185">Reference proteome</keyword>
<proteinExistence type="inferred from homology"/>
<keyword evidence="5 6" id="KW-0663">Pyridoxal phosphate</keyword>
<dbReference type="PANTHER" id="PTHR43094">
    <property type="entry name" value="AMINOTRANSFERASE"/>
    <property type="match status" value="1"/>
</dbReference>
<protein>
    <submittedName>
        <fullName evidence="7">Aspartate aminotransferase family protein</fullName>
    </submittedName>
</protein>
<dbReference type="FunFam" id="3.40.640.10:FF:000014">
    <property type="entry name" value="Adenosylmethionine-8-amino-7-oxononanoate aminotransferase, probable"/>
    <property type="match status" value="1"/>
</dbReference>
<comment type="caution">
    <text evidence="7">The sequence shown here is derived from an EMBL/GenBank/DDBJ whole genome shotgun (WGS) entry which is preliminary data.</text>
</comment>
<comment type="cofactor">
    <cofactor evidence="1">
        <name>pyridoxal 5'-phosphate</name>
        <dbReference type="ChEBI" id="CHEBI:597326"/>
    </cofactor>
</comment>
<keyword evidence="4" id="KW-0808">Transferase</keyword>
<dbReference type="GO" id="GO:0030170">
    <property type="term" value="F:pyridoxal phosphate binding"/>
    <property type="evidence" value="ECO:0007669"/>
    <property type="project" value="InterPro"/>
</dbReference>
<dbReference type="RefSeq" id="WP_198884375.1">
    <property type="nucleotide sequence ID" value="NZ_JAEKJA010000027.1"/>
</dbReference>
<dbReference type="InterPro" id="IPR049704">
    <property type="entry name" value="Aminotrans_3_PPA_site"/>
</dbReference>
<evidence type="ECO:0000313" key="8">
    <source>
        <dbReference type="Proteomes" id="UP000609531"/>
    </source>
</evidence>
<accession>A0A934ITE4</accession>
<evidence type="ECO:0000256" key="6">
    <source>
        <dbReference type="RuleBase" id="RU003560"/>
    </source>
</evidence>
<evidence type="ECO:0000256" key="3">
    <source>
        <dbReference type="ARBA" id="ARBA00022576"/>
    </source>
</evidence>
<evidence type="ECO:0000256" key="5">
    <source>
        <dbReference type="ARBA" id="ARBA00022898"/>
    </source>
</evidence>
<gene>
    <name evidence="7" type="ORF">JCR33_22440</name>
</gene>
<comment type="similarity">
    <text evidence="2 6">Belongs to the class-III pyridoxal-phosphate-dependent aminotransferase family.</text>
</comment>